<dbReference type="AlphaFoldDB" id="A0A3L6S977"/>
<accession>A0A3L6S977</accession>
<name>A0A3L6S977_PANMI</name>
<evidence type="ECO:0000256" key="1">
    <source>
        <dbReference type="SAM" id="MobiDB-lite"/>
    </source>
</evidence>
<proteinExistence type="predicted"/>
<evidence type="ECO:0000313" key="2">
    <source>
        <dbReference type="EMBL" id="RLN16662.1"/>
    </source>
</evidence>
<gene>
    <name evidence="2" type="ORF">C2845_PM02G14780</name>
</gene>
<comment type="caution">
    <text evidence="2">The sequence shown here is derived from an EMBL/GenBank/DDBJ whole genome shotgun (WGS) entry which is preliminary data.</text>
</comment>
<keyword evidence="3" id="KW-1185">Reference proteome</keyword>
<organism evidence="2 3">
    <name type="scientific">Panicum miliaceum</name>
    <name type="common">Proso millet</name>
    <name type="synonym">Broomcorn millet</name>
    <dbReference type="NCBI Taxonomy" id="4540"/>
    <lineage>
        <taxon>Eukaryota</taxon>
        <taxon>Viridiplantae</taxon>
        <taxon>Streptophyta</taxon>
        <taxon>Embryophyta</taxon>
        <taxon>Tracheophyta</taxon>
        <taxon>Spermatophyta</taxon>
        <taxon>Magnoliopsida</taxon>
        <taxon>Liliopsida</taxon>
        <taxon>Poales</taxon>
        <taxon>Poaceae</taxon>
        <taxon>PACMAD clade</taxon>
        <taxon>Panicoideae</taxon>
        <taxon>Panicodae</taxon>
        <taxon>Paniceae</taxon>
        <taxon>Panicinae</taxon>
        <taxon>Panicum</taxon>
        <taxon>Panicum sect. Panicum</taxon>
    </lineage>
</organism>
<dbReference type="PANTHER" id="PTHR48170:SF1">
    <property type="entry name" value="ZINC FINGER GRF-TYPE DOMAIN-CONTAINING PROTEIN"/>
    <property type="match status" value="1"/>
</dbReference>
<sequence length="195" mass="22238">MRRLKPQAHARTPIVSIKPFMEKSRHDKTGGHGMGVGGRLRQRLAQILLHSFCSTTLATAFLSVASSANAAAATGISTTAASRQEPPPLCAHEQRSKPIDGRPLPLCDFEQWIDTEIKEEDKKYLRSMKEWDAERKELLEKRRQERQRKRSAKNRWKGGMLPNAERRGSRSLSVFAVRKQQWRRISLHPVVCNMS</sequence>
<protein>
    <submittedName>
        <fullName evidence="2">Uncharacterized protein</fullName>
    </submittedName>
</protein>
<evidence type="ECO:0000313" key="3">
    <source>
        <dbReference type="Proteomes" id="UP000275267"/>
    </source>
</evidence>
<dbReference type="EMBL" id="PQIB02000005">
    <property type="protein sequence ID" value="RLN16662.1"/>
    <property type="molecule type" value="Genomic_DNA"/>
</dbReference>
<feature type="compositionally biased region" description="Basic residues" evidence="1">
    <location>
        <begin position="144"/>
        <end position="156"/>
    </location>
</feature>
<reference evidence="3" key="1">
    <citation type="journal article" date="2019" name="Nat. Commun.">
        <title>The genome of broomcorn millet.</title>
        <authorList>
            <person name="Zou C."/>
            <person name="Miki D."/>
            <person name="Li D."/>
            <person name="Tang Q."/>
            <person name="Xiao L."/>
            <person name="Rajput S."/>
            <person name="Deng P."/>
            <person name="Jia W."/>
            <person name="Huang R."/>
            <person name="Zhang M."/>
            <person name="Sun Y."/>
            <person name="Hu J."/>
            <person name="Fu X."/>
            <person name="Schnable P.S."/>
            <person name="Li F."/>
            <person name="Zhang H."/>
            <person name="Feng B."/>
            <person name="Zhu X."/>
            <person name="Liu R."/>
            <person name="Schnable J.C."/>
            <person name="Zhu J.-K."/>
            <person name="Zhang H."/>
        </authorList>
    </citation>
    <scope>NUCLEOTIDE SEQUENCE [LARGE SCALE GENOMIC DNA]</scope>
</reference>
<dbReference type="PANTHER" id="PTHR48170">
    <property type="entry name" value="ZINC FINGER GRF-TYPE DOMAIN-CONTAINING PROTEIN"/>
    <property type="match status" value="1"/>
</dbReference>
<dbReference type="Proteomes" id="UP000275267">
    <property type="component" value="Unassembled WGS sequence"/>
</dbReference>
<feature type="region of interest" description="Disordered" evidence="1">
    <location>
        <begin position="142"/>
        <end position="167"/>
    </location>
</feature>